<feature type="region of interest" description="Disordered" evidence="1">
    <location>
        <begin position="563"/>
        <end position="587"/>
    </location>
</feature>
<evidence type="ECO:0000256" key="1">
    <source>
        <dbReference type="SAM" id="MobiDB-lite"/>
    </source>
</evidence>
<keyword evidence="4" id="KW-1185">Reference proteome</keyword>
<dbReference type="InterPro" id="IPR031730">
    <property type="entry name" value="Carbam_trans_C"/>
</dbReference>
<dbReference type="Gene3D" id="3.90.870.20">
    <property type="entry name" value="Carbamoyltransferase, C-terminal domain"/>
    <property type="match status" value="1"/>
</dbReference>
<evidence type="ECO:0000313" key="4">
    <source>
        <dbReference type="Proteomes" id="UP000605992"/>
    </source>
</evidence>
<accession>A0A8J3V3F7</accession>
<protein>
    <recommendedName>
        <fullName evidence="2">Carbamoyltransferase C-terminal domain-containing protein</fullName>
    </recommendedName>
</protein>
<comment type="caution">
    <text evidence="3">The sequence shown here is derived from an EMBL/GenBank/DDBJ whole genome shotgun (WGS) entry which is preliminary data.</text>
</comment>
<dbReference type="Pfam" id="PF16861">
    <property type="entry name" value="Carbam_trans_C"/>
    <property type="match status" value="1"/>
</dbReference>
<name>A0A8J3V3F7_9ACTN</name>
<dbReference type="Proteomes" id="UP000605992">
    <property type="component" value="Unassembled WGS sequence"/>
</dbReference>
<reference evidence="3" key="1">
    <citation type="submission" date="2021-01" db="EMBL/GenBank/DDBJ databases">
        <title>Whole genome shotgun sequence of Planotetraspora thailandica NBRC 104271.</title>
        <authorList>
            <person name="Komaki H."/>
            <person name="Tamura T."/>
        </authorList>
    </citation>
    <scope>NUCLEOTIDE SEQUENCE</scope>
    <source>
        <strain evidence="3">NBRC 104271</strain>
    </source>
</reference>
<dbReference type="InterPro" id="IPR038152">
    <property type="entry name" value="Carbam_trans_C_sf"/>
</dbReference>
<sequence length="587" mass="64204">MEDGLYISAYIAPPGSVPAENRSWVRHDQNMSAWLKRGTTVELAAVWEFERISGYKHHGVALRNKSAFHELLSELLHGVGLQIGDVKDIYGTPGLGSGAHDVVAAAVPDLPYHSRCHLLGGMLSDTRHFFEGQVLGLAVDDTPDSVVQRKPRNWYVGGYADHGLFELFPIPSPAKLYSAASRTFRMREGTLMALATASSAQLAPDIGNPFTGLEIYSRHLADGRNADEEIALRMQQLVDQAERGGLEGIDDRFSTAESIASAVMKAVQQASVDLIAQTIERALDRFAVDPADTALAITGGYALNCPTNSAVMERFGFATFLETPSVSDCGQSIGLALAQFLHRFPDGFSFRFPEAYLGGDTGRAEKVIAEFRPYISSATSYAKETAVADLLRGPVVWVQGRSEVGPRALGHRSILADPRTPASRDMLNALKGRQWWRPVAPIVLADQMSTWFDGDRPSPYMLQTFTVRPDRNHLIPAVAHLDRTARVQTISPSDDAGLYELISAFAAQTGVPLLCNTSLNDHNEPIIETGAQAMNFCLRKGLSVLYLDDVRIEIDNHGAYPARGPLPRQTALFPTSTPGTDYREDRR</sequence>
<dbReference type="InterPro" id="IPR051338">
    <property type="entry name" value="NodU/CmcH_Carbamoyltrnsfr"/>
</dbReference>
<dbReference type="RefSeq" id="WP_203946252.1">
    <property type="nucleotide sequence ID" value="NZ_BOOR01000032.1"/>
</dbReference>
<gene>
    <name evidence="3" type="ORF">Pth03_44670</name>
</gene>
<dbReference type="PANTHER" id="PTHR34847:SF1">
    <property type="entry name" value="NODULATION PROTEIN U"/>
    <property type="match status" value="1"/>
</dbReference>
<dbReference type="AlphaFoldDB" id="A0A8J3V3F7"/>
<dbReference type="Gene3D" id="3.30.420.40">
    <property type="match status" value="1"/>
</dbReference>
<evidence type="ECO:0000259" key="2">
    <source>
        <dbReference type="Pfam" id="PF16861"/>
    </source>
</evidence>
<evidence type="ECO:0000313" key="3">
    <source>
        <dbReference type="EMBL" id="GII56078.1"/>
    </source>
</evidence>
<proteinExistence type="predicted"/>
<dbReference type="PANTHER" id="PTHR34847">
    <property type="entry name" value="NODULATION PROTEIN U"/>
    <property type="match status" value="1"/>
</dbReference>
<organism evidence="3 4">
    <name type="scientific">Planotetraspora thailandica</name>
    <dbReference type="NCBI Taxonomy" id="487172"/>
    <lineage>
        <taxon>Bacteria</taxon>
        <taxon>Bacillati</taxon>
        <taxon>Actinomycetota</taxon>
        <taxon>Actinomycetes</taxon>
        <taxon>Streptosporangiales</taxon>
        <taxon>Streptosporangiaceae</taxon>
        <taxon>Planotetraspora</taxon>
    </lineage>
</organism>
<dbReference type="EMBL" id="BOOR01000032">
    <property type="protein sequence ID" value="GII56078.1"/>
    <property type="molecule type" value="Genomic_DNA"/>
</dbReference>
<feature type="domain" description="Carbamoyltransferase C-terminal" evidence="2">
    <location>
        <begin position="395"/>
        <end position="552"/>
    </location>
</feature>